<dbReference type="Proteomes" id="UP000233387">
    <property type="component" value="Unassembled WGS sequence"/>
</dbReference>
<evidence type="ECO:0000313" key="2">
    <source>
        <dbReference type="Proteomes" id="UP000233387"/>
    </source>
</evidence>
<name>A0A2N3I6X0_9BACT</name>
<comment type="caution">
    <text evidence="1">The sequence shown here is derived from an EMBL/GenBank/DDBJ whole genome shotgun (WGS) entry which is preliminary data.</text>
</comment>
<accession>A0A2N3I6X0</accession>
<organism evidence="1 2">
    <name type="scientific">Raineya orbicola</name>
    <dbReference type="NCBI Taxonomy" id="2016530"/>
    <lineage>
        <taxon>Bacteria</taxon>
        <taxon>Pseudomonadati</taxon>
        <taxon>Bacteroidota</taxon>
        <taxon>Cytophagia</taxon>
        <taxon>Cytophagales</taxon>
        <taxon>Raineyaceae</taxon>
        <taxon>Raineya</taxon>
    </lineage>
</organism>
<dbReference type="EMBL" id="NKXO01000054">
    <property type="protein sequence ID" value="PKQ66051.1"/>
    <property type="molecule type" value="Genomic_DNA"/>
</dbReference>
<gene>
    <name evidence="1" type="ORF">Rain11_2480</name>
</gene>
<protein>
    <submittedName>
        <fullName evidence="1">Uncharacterized protein</fullName>
    </submittedName>
</protein>
<evidence type="ECO:0000313" key="1">
    <source>
        <dbReference type="EMBL" id="PKQ66051.1"/>
    </source>
</evidence>
<keyword evidence="2" id="KW-1185">Reference proteome</keyword>
<sequence>MIPTRTRSVLQMAQQRFPNKTATQSYLLASVPLKNNQTNYKFDFNQKTEFPNVYLNSTDTFICDKLGFFLAAVKRSERGTEYLQTYPNVNIFPTLTPPPATLATGSPASQRNEHLYLVYNGYYKVVLDNKVYFEKMDMHRHLYIPQTQTNVEPTASRESTLAGYVNLEPFIIFNGEKKHEIEVVLPSVSNMLIEAVRQITPDTQDKDHLLVCKALGVLVSSGAR</sequence>
<proteinExistence type="predicted"/>
<reference evidence="1 2" key="1">
    <citation type="submission" date="2017-06" db="EMBL/GenBank/DDBJ databases">
        <title>Raineya orbicola gen. nov., sp. nov. a slightly thermophilic bacterium of the phylum Bacteroidetes and the description of Raineyaceae fam. nov.</title>
        <authorList>
            <person name="Albuquerque L."/>
            <person name="Polonia A.R.M."/>
            <person name="Barroso C."/>
            <person name="Froufe H.J.C."/>
            <person name="Lage O."/>
            <person name="Lobo-Da-Cunha A."/>
            <person name="Egas C."/>
            <person name="Da Costa M.S."/>
        </authorList>
    </citation>
    <scope>NUCLEOTIDE SEQUENCE [LARGE SCALE GENOMIC DNA]</scope>
    <source>
        <strain evidence="1 2">SPSPC-11</strain>
    </source>
</reference>
<dbReference type="AlphaFoldDB" id="A0A2N3I6X0"/>